<evidence type="ECO:0000313" key="5">
    <source>
        <dbReference type="EMBL" id="KAF3041540.1"/>
    </source>
</evidence>
<dbReference type="InterPro" id="IPR015943">
    <property type="entry name" value="WD40/YVTN_repeat-like_dom_sf"/>
</dbReference>
<gene>
    <name evidence="5" type="ORF">E8E12_006556</name>
</gene>
<dbReference type="PANTHER" id="PTHR44129">
    <property type="entry name" value="WD REPEAT-CONTAINING PROTEIN POP1"/>
    <property type="match status" value="1"/>
</dbReference>
<keyword evidence="6" id="KW-1185">Reference proteome</keyword>
<evidence type="ECO:0000313" key="6">
    <source>
        <dbReference type="Proteomes" id="UP000758155"/>
    </source>
</evidence>
<feature type="region of interest" description="Disordered" evidence="4">
    <location>
        <begin position="352"/>
        <end position="391"/>
    </location>
</feature>
<keyword evidence="2" id="KW-0677">Repeat</keyword>
<feature type="repeat" description="WD" evidence="3">
    <location>
        <begin position="131"/>
        <end position="174"/>
    </location>
</feature>
<accession>A0A9P5C1N5</accession>
<evidence type="ECO:0000256" key="1">
    <source>
        <dbReference type="ARBA" id="ARBA00022574"/>
    </source>
</evidence>
<dbReference type="Pfam" id="PF00400">
    <property type="entry name" value="WD40"/>
    <property type="match status" value="6"/>
</dbReference>
<dbReference type="InterPro" id="IPR050349">
    <property type="entry name" value="WD_LIS1/nudF_dynein_reg"/>
</dbReference>
<evidence type="ECO:0000256" key="3">
    <source>
        <dbReference type="PROSITE-ProRule" id="PRU00221"/>
    </source>
</evidence>
<protein>
    <submittedName>
        <fullName evidence="5">Uncharacterized protein</fullName>
    </submittedName>
</protein>
<name>A0A9P5C1N5_9PLEO</name>
<reference evidence="5" key="1">
    <citation type="submission" date="2019-04" db="EMBL/GenBank/DDBJ databases">
        <title>Sequencing of skin fungus with MAO and IRED activity.</title>
        <authorList>
            <person name="Marsaioli A.J."/>
            <person name="Bonatto J.M.C."/>
            <person name="Reis Junior O."/>
        </authorList>
    </citation>
    <scope>NUCLEOTIDE SEQUENCE</scope>
    <source>
        <strain evidence="5">28M1</strain>
    </source>
</reference>
<feature type="region of interest" description="Disordered" evidence="4">
    <location>
        <begin position="1"/>
        <end position="32"/>
    </location>
</feature>
<dbReference type="CDD" id="cd00200">
    <property type="entry name" value="WD40"/>
    <property type="match status" value="1"/>
</dbReference>
<dbReference type="PROSITE" id="PS50082">
    <property type="entry name" value="WD_REPEATS_2"/>
    <property type="match status" value="3"/>
</dbReference>
<dbReference type="SUPFAM" id="SSF50978">
    <property type="entry name" value="WD40 repeat-like"/>
    <property type="match status" value="1"/>
</dbReference>
<dbReference type="Proteomes" id="UP000758155">
    <property type="component" value="Unassembled WGS sequence"/>
</dbReference>
<feature type="repeat" description="WD" evidence="3">
    <location>
        <begin position="269"/>
        <end position="310"/>
    </location>
</feature>
<comment type="caution">
    <text evidence="5">The sequence shown here is derived from an EMBL/GenBank/DDBJ whole genome shotgun (WGS) entry which is preliminary data.</text>
</comment>
<dbReference type="AlphaFoldDB" id="A0A9P5C1N5"/>
<keyword evidence="1 3" id="KW-0853">WD repeat</keyword>
<feature type="compositionally biased region" description="Basic and acidic residues" evidence="4">
    <location>
        <begin position="352"/>
        <end position="372"/>
    </location>
</feature>
<organism evidence="5 6">
    <name type="scientific">Didymella heteroderae</name>
    <dbReference type="NCBI Taxonomy" id="1769908"/>
    <lineage>
        <taxon>Eukaryota</taxon>
        <taxon>Fungi</taxon>
        <taxon>Dikarya</taxon>
        <taxon>Ascomycota</taxon>
        <taxon>Pezizomycotina</taxon>
        <taxon>Dothideomycetes</taxon>
        <taxon>Pleosporomycetidae</taxon>
        <taxon>Pleosporales</taxon>
        <taxon>Pleosporineae</taxon>
        <taxon>Didymellaceae</taxon>
        <taxon>Didymella</taxon>
    </lineage>
</organism>
<feature type="repeat" description="WD" evidence="3">
    <location>
        <begin position="311"/>
        <end position="351"/>
    </location>
</feature>
<dbReference type="SMART" id="SM00320">
    <property type="entry name" value="WD40"/>
    <property type="match status" value="6"/>
</dbReference>
<feature type="compositionally biased region" description="Polar residues" evidence="4">
    <location>
        <begin position="1"/>
        <end position="17"/>
    </location>
</feature>
<evidence type="ECO:0000256" key="4">
    <source>
        <dbReference type="SAM" id="MobiDB-lite"/>
    </source>
</evidence>
<dbReference type="PROSITE" id="PS50294">
    <property type="entry name" value="WD_REPEATS_REGION"/>
    <property type="match status" value="1"/>
</dbReference>
<dbReference type="InterPro" id="IPR036322">
    <property type="entry name" value="WD40_repeat_dom_sf"/>
</dbReference>
<sequence length="391" mass="42682">MSRSNDPGHYFQTTSALEETARKAAKSKNDKGNPFKLPSKILAVVADVQDENQIYIAEAAGNVKRINLEVGQTSIQPPCPSTKKVTKTFAGAVAPLTSLAVSPRTDTLYAGCWDKSVWSWTLSTGKLAQRFQGHSDFVKAVLPFTLQDKEILVSASADASIIVWDATAGKKLHTLKGHTRGILALALDITDYESNKDSATVFSAGSDREIRRWNVGFASASEIEPSPVIAHETSIDAVHFDSDGDLWTASADKTAKCLSRGRNWEEDSAFEHPDFVRDVAVDEDGGWVATACRDEEVRVWEKGSGKLHHTFSGHFEEVTGLILLPGQKLVSVSIDATVRQWSLKAPELAKAVKDAEDEQLGKTKEKESESKEGMMTAEEEAELAELMEDSD</sequence>
<proteinExistence type="predicted"/>
<evidence type="ECO:0000256" key="2">
    <source>
        <dbReference type="ARBA" id="ARBA00022737"/>
    </source>
</evidence>
<dbReference type="Gene3D" id="2.130.10.10">
    <property type="entry name" value="YVTN repeat-like/Quinoprotein amine dehydrogenase"/>
    <property type="match status" value="2"/>
</dbReference>
<dbReference type="FunFam" id="2.130.10.10:FF:001196">
    <property type="entry name" value="WD repeat protein (AFU_orthologue AFUA_1G12380)"/>
    <property type="match status" value="1"/>
</dbReference>
<dbReference type="InterPro" id="IPR001680">
    <property type="entry name" value="WD40_rpt"/>
</dbReference>
<feature type="compositionally biased region" description="Basic and acidic residues" evidence="4">
    <location>
        <begin position="19"/>
        <end position="32"/>
    </location>
</feature>
<feature type="compositionally biased region" description="Acidic residues" evidence="4">
    <location>
        <begin position="377"/>
        <end position="391"/>
    </location>
</feature>
<dbReference type="EMBL" id="SWKV01000020">
    <property type="protein sequence ID" value="KAF3041540.1"/>
    <property type="molecule type" value="Genomic_DNA"/>
</dbReference>
<dbReference type="OrthoDB" id="6262491at2759"/>